<dbReference type="PANTHER" id="PTHR24216">
    <property type="entry name" value="PAXILLIN-RELATED"/>
    <property type="match status" value="1"/>
</dbReference>
<dbReference type="Proteomes" id="UP000001058">
    <property type="component" value="Unassembled WGS sequence"/>
</dbReference>
<accession>D8TTI6</accession>
<name>D8TTI6_VOLCA</name>
<dbReference type="EMBL" id="GL378336">
    <property type="protein sequence ID" value="EFJ49313.1"/>
    <property type="molecule type" value="Genomic_DNA"/>
</dbReference>
<dbReference type="KEGG" id="vcn:VOLCADRAFT_90115"/>
<reference evidence="3 4" key="1">
    <citation type="journal article" date="2010" name="Science">
        <title>Genomic analysis of organismal complexity in the multicellular green alga Volvox carteri.</title>
        <authorList>
            <person name="Prochnik S.E."/>
            <person name="Umen J."/>
            <person name="Nedelcu A.M."/>
            <person name="Hallmann A."/>
            <person name="Miller S.M."/>
            <person name="Nishii I."/>
            <person name="Ferris P."/>
            <person name="Kuo A."/>
            <person name="Mitros T."/>
            <person name="Fritz-Laylin L.K."/>
            <person name="Hellsten U."/>
            <person name="Chapman J."/>
            <person name="Simakov O."/>
            <person name="Rensing S.A."/>
            <person name="Terry A."/>
            <person name="Pangilinan J."/>
            <person name="Kapitonov V."/>
            <person name="Jurka J."/>
            <person name="Salamov A."/>
            <person name="Shapiro H."/>
            <person name="Schmutz J."/>
            <person name="Grimwood J."/>
            <person name="Lindquist E."/>
            <person name="Lucas S."/>
            <person name="Grigoriev I.V."/>
            <person name="Schmitt R."/>
            <person name="Kirk D."/>
            <person name="Rokhsar D.S."/>
        </authorList>
    </citation>
    <scope>NUCLEOTIDE SEQUENCE [LARGE SCALE GENOMIC DNA]</scope>
    <source>
        <strain evidence="4">f. Nagariensis / Eve</strain>
    </source>
</reference>
<dbReference type="GeneID" id="9618932"/>
<dbReference type="PANTHER" id="PTHR24216:SF65">
    <property type="entry name" value="PAXILLIN-LIKE PROTEIN 1"/>
    <property type="match status" value="1"/>
</dbReference>
<sequence>MTRLAASSSPHRAMTSRLVLLAVVAVLCLMASQGVNAQIIIVEGTAEKSPPPKAPQPPSPQPPSPQPPSPQPPSPQPPSPQPPSPQPPSPQPPSPQPPSPQPPSPQPPSPQPPSPKPPSPKPPSPPSPKPPSPKPPSPKAPYAPRKPEAPKKVKAKGKKFKGKKWNYMISDSMLEFKEADNFCKSAGYVLVSPVEDTSDAVDSACNHSGKGCWLSSDENADPCTYVNSKGGDKAYVNDCKVKNYALCYGPADKPLR</sequence>
<proteinExistence type="predicted"/>
<feature type="chain" id="PRO_5003123860" evidence="2">
    <location>
        <begin position="38"/>
        <end position="256"/>
    </location>
</feature>
<dbReference type="InParanoid" id="D8TTI6"/>
<feature type="region of interest" description="Disordered" evidence="1">
    <location>
        <begin position="46"/>
        <end position="160"/>
    </location>
</feature>
<feature type="compositionally biased region" description="Pro residues" evidence="1">
    <location>
        <begin position="49"/>
        <end position="141"/>
    </location>
</feature>
<feature type="signal peptide" evidence="2">
    <location>
        <begin position="1"/>
        <end position="37"/>
    </location>
</feature>
<evidence type="ECO:0000256" key="2">
    <source>
        <dbReference type="SAM" id="SignalP"/>
    </source>
</evidence>
<gene>
    <name evidence="3" type="ORF">VOLCADRAFT_90115</name>
</gene>
<evidence type="ECO:0000256" key="1">
    <source>
        <dbReference type="SAM" id="MobiDB-lite"/>
    </source>
</evidence>
<evidence type="ECO:0000313" key="3">
    <source>
        <dbReference type="EMBL" id="EFJ49313.1"/>
    </source>
</evidence>
<dbReference type="PRINTS" id="PR01217">
    <property type="entry name" value="PRICHEXTENSN"/>
</dbReference>
<organism evidence="4">
    <name type="scientific">Volvox carteri f. nagariensis</name>
    <dbReference type="NCBI Taxonomy" id="3068"/>
    <lineage>
        <taxon>Eukaryota</taxon>
        <taxon>Viridiplantae</taxon>
        <taxon>Chlorophyta</taxon>
        <taxon>core chlorophytes</taxon>
        <taxon>Chlorophyceae</taxon>
        <taxon>CS clade</taxon>
        <taxon>Chlamydomonadales</taxon>
        <taxon>Volvocaceae</taxon>
        <taxon>Volvox</taxon>
    </lineage>
</organism>
<protein>
    <submittedName>
        <fullName evidence="3">Uncharacterized protein</fullName>
    </submittedName>
</protein>
<keyword evidence="2" id="KW-0732">Signal</keyword>
<evidence type="ECO:0000313" key="4">
    <source>
        <dbReference type="Proteomes" id="UP000001058"/>
    </source>
</evidence>
<dbReference type="RefSeq" id="XP_002949761.1">
    <property type="nucleotide sequence ID" value="XM_002949715.1"/>
</dbReference>
<keyword evidence="4" id="KW-1185">Reference proteome</keyword>
<dbReference type="AlphaFoldDB" id="D8TTI6"/>